<evidence type="ECO:0000256" key="3">
    <source>
        <dbReference type="ARBA" id="ARBA00022989"/>
    </source>
</evidence>
<feature type="transmembrane region" description="Helical" evidence="5">
    <location>
        <begin position="274"/>
        <end position="294"/>
    </location>
</feature>
<dbReference type="PANTHER" id="PTHR31102:SF1">
    <property type="entry name" value="CATION_H+ EXCHANGER DOMAIN-CONTAINING PROTEIN"/>
    <property type="match status" value="1"/>
</dbReference>
<dbReference type="EMBL" id="CP058559">
    <property type="protein sequence ID" value="QNO13915.1"/>
    <property type="molecule type" value="Genomic_DNA"/>
</dbReference>
<keyword evidence="3 5" id="KW-1133">Transmembrane helix</keyword>
<feature type="transmembrane region" description="Helical" evidence="5">
    <location>
        <begin position="149"/>
        <end position="175"/>
    </location>
</feature>
<dbReference type="GO" id="GO:0016020">
    <property type="term" value="C:membrane"/>
    <property type="evidence" value="ECO:0007669"/>
    <property type="project" value="UniProtKB-SubCell"/>
</dbReference>
<evidence type="ECO:0000256" key="1">
    <source>
        <dbReference type="ARBA" id="ARBA00004141"/>
    </source>
</evidence>
<feature type="domain" description="Cation/H+ exchanger transmembrane" evidence="6">
    <location>
        <begin position="10"/>
        <end position="384"/>
    </location>
</feature>
<name>A0A7G9W5F3_ALKCA</name>
<protein>
    <submittedName>
        <fullName evidence="7">Cation:proton antiporter</fullName>
    </submittedName>
</protein>
<feature type="transmembrane region" description="Helical" evidence="5">
    <location>
        <begin position="24"/>
        <end position="42"/>
    </location>
</feature>
<feature type="transmembrane region" description="Helical" evidence="5">
    <location>
        <begin position="115"/>
        <end position="137"/>
    </location>
</feature>
<feature type="transmembrane region" description="Helical" evidence="5">
    <location>
        <begin position="220"/>
        <end position="237"/>
    </location>
</feature>
<feature type="transmembrane region" description="Helical" evidence="5">
    <location>
        <begin position="187"/>
        <end position="208"/>
    </location>
</feature>
<feature type="transmembrane region" description="Helical" evidence="5">
    <location>
        <begin position="300"/>
        <end position="322"/>
    </location>
</feature>
<dbReference type="PANTHER" id="PTHR31102">
    <property type="match status" value="1"/>
</dbReference>
<dbReference type="GO" id="GO:0015297">
    <property type="term" value="F:antiporter activity"/>
    <property type="evidence" value="ECO:0007669"/>
    <property type="project" value="InterPro"/>
</dbReference>
<evidence type="ECO:0000256" key="2">
    <source>
        <dbReference type="ARBA" id="ARBA00022692"/>
    </source>
</evidence>
<evidence type="ECO:0000259" key="6">
    <source>
        <dbReference type="Pfam" id="PF00999"/>
    </source>
</evidence>
<evidence type="ECO:0000313" key="8">
    <source>
        <dbReference type="Proteomes" id="UP000516160"/>
    </source>
</evidence>
<reference evidence="7 8" key="1">
    <citation type="submission" date="2020-07" db="EMBL/GenBank/DDBJ databases">
        <title>Alkalicella. sp. LB2 genome.</title>
        <authorList>
            <person name="Postec A."/>
            <person name="Quemeneur M."/>
        </authorList>
    </citation>
    <scope>NUCLEOTIDE SEQUENCE [LARGE SCALE GENOMIC DNA]</scope>
    <source>
        <strain evidence="7 8">LB2</strain>
    </source>
</reference>
<gene>
    <name evidence="7" type="ORF">HYG86_03590</name>
</gene>
<feature type="transmembrane region" description="Helical" evidence="5">
    <location>
        <begin position="362"/>
        <end position="382"/>
    </location>
</feature>
<evidence type="ECO:0000313" key="7">
    <source>
        <dbReference type="EMBL" id="QNO13915.1"/>
    </source>
</evidence>
<dbReference type="Pfam" id="PF00999">
    <property type="entry name" value="Na_H_Exchanger"/>
    <property type="match status" value="1"/>
</dbReference>
<organism evidence="7 8">
    <name type="scientific">Alkalicella caledoniensis</name>
    <dbReference type="NCBI Taxonomy" id="2731377"/>
    <lineage>
        <taxon>Bacteria</taxon>
        <taxon>Bacillati</taxon>
        <taxon>Bacillota</taxon>
        <taxon>Clostridia</taxon>
        <taxon>Eubacteriales</taxon>
        <taxon>Proteinivoracaceae</taxon>
        <taxon>Alkalicella</taxon>
    </lineage>
</organism>
<dbReference type="AlphaFoldDB" id="A0A7G9W5F3"/>
<keyword evidence="8" id="KW-1185">Reference proteome</keyword>
<dbReference type="InterPro" id="IPR006153">
    <property type="entry name" value="Cation/H_exchanger_TM"/>
</dbReference>
<dbReference type="RefSeq" id="WP_213167579.1">
    <property type="nucleotide sequence ID" value="NZ_CP058559.1"/>
</dbReference>
<dbReference type="InterPro" id="IPR051843">
    <property type="entry name" value="CPA1_transporter"/>
</dbReference>
<evidence type="ECO:0000256" key="5">
    <source>
        <dbReference type="SAM" id="Phobius"/>
    </source>
</evidence>
<dbReference type="InterPro" id="IPR038770">
    <property type="entry name" value="Na+/solute_symporter_sf"/>
</dbReference>
<accession>A0A7G9W5F3</accession>
<keyword evidence="2 5" id="KW-0812">Transmembrane</keyword>
<dbReference type="Gene3D" id="1.20.1530.20">
    <property type="match status" value="1"/>
</dbReference>
<keyword evidence="4 5" id="KW-0472">Membrane</keyword>
<proteinExistence type="predicted"/>
<dbReference type="Proteomes" id="UP000516160">
    <property type="component" value="Chromosome"/>
</dbReference>
<dbReference type="GO" id="GO:1902600">
    <property type="term" value="P:proton transmembrane transport"/>
    <property type="evidence" value="ECO:0007669"/>
    <property type="project" value="InterPro"/>
</dbReference>
<feature type="transmembrane region" description="Helical" evidence="5">
    <location>
        <begin position="48"/>
        <end position="72"/>
    </location>
</feature>
<sequence>MLTSLAIIIIFGSLFYVVMEKMRLPGLLGMLLIGIVMGPYGLDVLHPNILAISSDLRMMALIIILLRAGLGVKKDTLKKVGRPAILLGFVPALFEGFSVLFISSLLLGLDRVEAGMLGFIIAAVSPAVVVPSMLKIMSQGKGEKNGVPTLILAGASIDDVMAITIFSSFVGLYGGKQFRVLQQLSNIFIAIALGILIGVIIAYILLWFFKRFSIRDTKKVLFMLALSFLIITLEHNMAHKIEIAGLLGVMTIGFVILEKKPMVGQRLSMKLNKIWVFAELLLFVLVGAEVNIYLAKEAGFLGIAIILAGLLARSIGVFIALYKSHLNIKEKIFCAIAYSPKATVQAAIGGVPLAMGVPAGDLILAIAVMAIIITAPLGAIGIKTFGERLLD</sequence>
<comment type="subcellular location">
    <subcellularLocation>
        <location evidence="1">Membrane</location>
        <topology evidence="1">Multi-pass membrane protein</topology>
    </subcellularLocation>
</comment>
<evidence type="ECO:0000256" key="4">
    <source>
        <dbReference type="ARBA" id="ARBA00023136"/>
    </source>
</evidence>
<feature type="transmembrane region" description="Helical" evidence="5">
    <location>
        <begin position="243"/>
        <end position="262"/>
    </location>
</feature>
<dbReference type="KEGG" id="acae:HYG86_03590"/>
<feature type="transmembrane region" description="Helical" evidence="5">
    <location>
        <begin position="84"/>
        <end position="109"/>
    </location>
</feature>